<feature type="domain" description="BTB" evidence="1">
    <location>
        <begin position="20"/>
        <end position="90"/>
    </location>
</feature>
<dbReference type="PROSITE" id="PS50097">
    <property type="entry name" value="BTB"/>
    <property type="match status" value="1"/>
</dbReference>
<evidence type="ECO:0000313" key="2">
    <source>
        <dbReference type="EMBL" id="KAF7291642.1"/>
    </source>
</evidence>
<dbReference type="AlphaFoldDB" id="A0A8H6S4F6"/>
<dbReference type="EMBL" id="JACAZE010000024">
    <property type="protein sequence ID" value="KAF7291642.1"/>
    <property type="molecule type" value="Genomic_DNA"/>
</dbReference>
<name>A0A8H6S4F6_MYCCL</name>
<dbReference type="SMART" id="SM00225">
    <property type="entry name" value="BTB"/>
    <property type="match status" value="1"/>
</dbReference>
<comment type="caution">
    <text evidence="2">The sequence shown here is derived from an EMBL/GenBank/DDBJ whole genome shotgun (WGS) entry which is preliminary data.</text>
</comment>
<keyword evidence="3" id="KW-1185">Reference proteome</keyword>
<evidence type="ECO:0000259" key="1">
    <source>
        <dbReference type="PROSITE" id="PS50097"/>
    </source>
</evidence>
<gene>
    <name evidence="2" type="ORF">HMN09_01255400</name>
</gene>
<protein>
    <recommendedName>
        <fullName evidence="1">BTB domain-containing protein</fullName>
    </recommendedName>
</protein>
<organism evidence="2 3">
    <name type="scientific">Mycena chlorophos</name>
    <name type="common">Agaric fungus</name>
    <name type="synonym">Agaricus chlorophos</name>
    <dbReference type="NCBI Taxonomy" id="658473"/>
    <lineage>
        <taxon>Eukaryota</taxon>
        <taxon>Fungi</taxon>
        <taxon>Dikarya</taxon>
        <taxon>Basidiomycota</taxon>
        <taxon>Agaricomycotina</taxon>
        <taxon>Agaricomycetes</taxon>
        <taxon>Agaricomycetidae</taxon>
        <taxon>Agaricales</taxon>
        <taxon>Marasmiineae</taxon>
        <taxon>Mycenaceae</taxon>
        <taxon>Mycena</taxon>
    </lineage>
</organism>
<sequence>MAEPAPPTSIPQLYDDPANGDLILKTEDNVKLYVYKILLSLASPVFQDMFSLPQPEPGPNDPDSELAEDPYPVIPVAEDAETLRSLLTWVDPRSLPRIGSLEDIQKILAVASKYCMDPILSRIGQSLSYGIGVLCPLGTNSVRAYALAVRYQLTPLIDAAARASLDAKWEDLLAEEGPELDHVPASALNRLQQYRLACGTAAKKAANDWSWILDATGVVSDCEMCASGAPPRHWTRWWVQYMQLAGDELYRIPSSTTITSPDLAALPLAYLGTCVECGRTTGETYRHLARFNKVFIKEVDRVVGEVSYEVLHSK</sequence>
<accession>A0A8H6S4F6</accession>
<dbReference type="Pfam" id="PF00651">
    <property type="entry name" value="BTB"/>
    <property type="match status" value="1"/>
</dbReference>
<dbReference type="Gene3D" id="3.30.710.10">
    <property type="entry name" value="Potassium Channel Kv1.1, Chain A"/>
    <property type="match status" value="1"/>
</dbReference>
<evidence type="ECO:0000313" key="3">
    <source>
        <dbReference type="Proteomes" id="UP000613580"/>
    </source>
</evidence>
<proteinExistence type="predicted"/>
<reference evidence="2" key="1">
    <citation type="submission" date="2020-05" db="EMBL/GenBank/DDBJ databases">
        <title>Mycena genomes resolve the evolution of fungal bioluminescence.</title>
        <authorList>
            <person name="Tsai I.J."/>
        </authorList>
    </citation>
    <scope>NUCLEOTIDE SEQUENCE</scope>
    <source>
        <strain evidence="2">110903Hualien_Pintung</strain>
    </source>
</reference>
<dbReference type="InterPro" id="IPR011333">
    <property type="entry name" value="SKP1/BTB/POZ_sf"/>
</dbReference>
<dbReference type="InterPro" id="IPR000210">
    <property type="entry name" value="BTB/POZ_dom"/>
</dbReference>
<dbReference type="OrthoDB" id="2914220at2759"/>
<dbReference type="Proteomes" id="UP000613580">
    <property type="component" value="Unassembled WGS sequence"/>
</dbReference>
<dbReference type="SUPFAM" id="SSF54695">
    <property type="entry name" value="POZ domain"/>
    <property type="match status" value="1"/>
</dbReference>